<name>X1GGH8_9ZZZZ</name>
<evidence type="ECO:0000313" key="1">
    <source>
        <dbReference type="EMBL" id="GAH32123.1"/>
    </source>
</evidence>
<comment type="caution">
    <text evidence="1">The sequence shown here is derived from an EMBL/GenBank/DDBJ whole genome shotgun (WGS) entry which is preliminary data.</text>
</comment>
<organism evidence="1">
    <name type="scientific">marine sediment metagenome</name>
    <dbReference type="NCBI Taxonomy" id="412755"/>
    <lineage>
        <taxon>unclassified sequences</taxon>
        <taxon>metagenomes</taxon>
        <taxon>ecological metagenomes</taxon>
    </lineage>
</organism>
<dbReference type="EMBL" id="BARU01010325">
    <property type="protein sequence ID" value="GAH32123.1"/>
    <property type="molecule type" value="Genomic_DNA"/>
</dbReference>
<protein>
    <submittedName>
        <fullName evidence="1">Uncharacterized protein</fullName>
    </submittedName>
</protein>
<feature type="non-terminal residue" evidence="1">
    <location>
        <position position="184"/>
    </location>
</feature>
<accession>X1GGH8</accession>
<reference evidence="1" key="1">
    <citation type="journal article" date="2014" name="Front. Microbiol.">
        <title>High frequency of phylogenetically diverse reductive dehalogenase-homologous genes in deep subseafloor sedimentary metagenomes.</title>
        <authorList>
            <person name="Kawai M."/>
            <person name="Futagami T."/>
            <person name="Toyoda A."/>
            <person name="Takaki Y."/>
            <person name="Nishi S."/>
            <person name="Hori S."/>
            <person name="Arai W."/>
            <person name="Tsubouchi T."/>
            <person name="Morono Y."/>
            <person name="Uchiyama I."/>
            <person name="Ito T."/>
            <person name="Fujiyama A."/>
            <person name="Inagaki F."/>
            <person name="Takami H."/>
        </authorList>
    </citation>
    <scope>NUCLEOTIDE SEQUENCE</scope>
    <source>
        <strain evidence="1">Expedition CK06-06</strain>
    </source>
</reference>
<dbReference type="AlphaFoldDB" id="X1GGH8"/>
<proteinExistence type="predicted"/>
<sequence length="184" mass="20735">MGKQTHVEVPSDFTKPISRVELNGDGIGYVEHYDFSRANLSNESRIAAISTVASICYQSPKAAGSISLYNRLANESMGLPSSSFEFVPVLLTMDLFHYCMQLQENVMFTSVSKFGEVVEDGEYLLTNLRALMADIGDRADGFFNTETECAIIAKHHKVFQAKMPIWLSKQFNRHRVSLQELSRR</sequence>
<gene>
    <name evidence="1" type="ORF">S03H2_19717</name>
</gene>